<protein>
    <submittedName>
        <fullName evidence="1">Uncharacterized protein</fullName>
    </submittedName>
</protein>
<organism evidence="1 2">
    <name type="scientific">Hyaloperonospora brassicae</name>
    <name type="common">Brassica downy mildew</name>
    <name type="synonym">Peronospora brassicae</name>
    <dbReference type="NCBI Taxonomy" id="162125"/>
    <lineage>
        <taxon>Eukaryota</taxon>
        <taxon>Sar</taxon>
        <taxon>Stramenopiles</taxon>
        <taxon>Oomycota</taxon>
        <taxon>Peronosporomycetes</taxon>
        <taxon>Peronosporales</taxon>
        <taxon>Peronosporaceae</taxon>
        <taxon>Hyaloperonospora</taxon>
    </lineage>
</organism>
<proteinExistence type="predicted"/>
<dbReference type="EMBL" id="CANTFL010000455">
    <property type="protein sequence ID" value="CAI5722818.1"/>
    <property type="molecule type" value="Genomic_DNA"/>
</dbReference>
<keyword evidence="2" id="KW-1185">Reference proteome</keyword>
<name>A0AAV0TP76_HYABA</name>
<sequence length="659" mass="72687">MRATSALPRAALNPSAAAFRPLAALQSLLAADHVALQQRLHAAQQLERYFARLEPTRALVRSYEPYLPLLLELLGTGGTPNGRELQTRVLAMLLALSRHDPCGVGDWMATNTSVGNPQWLVQWSYELVRQTGDDSTCARDSSVAAAIGVPVRPEASTGRGQELDRLCARVLHMWRTLLDHTDDAALVALLVQCLLALLTTEETAAATDGDWQLFVLKKLQTHFVDIADVLIGWMMSVGPQRQLREEILSLLHSFGRLWADNSVFSLQLLTSFADEIANLCESWNDYQEDDSDRLSTLLVSFVMVAQCVPNLALAAAAAGADSCFERVMRCVALCPQPKYSLFCLANCSVYLVAMSDCKHSNFSTLSVTVVRFLLYQCAVQSQMHDSEVDKLLWVVENTCKLASANFCNIQNPLLLQPTAIGALRDEMPAKSVKKSGKHKHETTMECLFYLNAASGATYITHLCLQLVQLGGIGALKVLGAQALQNLSGRQYQDRPSYFVFAATCFILVSREPKNVIHSRSNDDADITAILEALLTMLEKYGNRQYQPRLVSRQLCLVLEMASTFICAVSSWNAGRSDAAEIHKEITHRMLECAASLLSSRAIVVRDCRLNTDLLKLIDAIVSETVLAPVVSQQVYRKLVKTTQIRLLGSRGGVTPYLLL</sequence>
<dbReference type="AlphaFoldDB" id="A0AAV0TP76"/>
<comment type="caution">
    <text evidence="1">The sequence shown here is derived from an EMBL/GenBank/DDBJ whole genome shotgun (WGS) entry which is preliminary data.</text>
</comment>
<accession>A0AAV0TP76</accession>
<evidence type="ECO:0000313" key="2">
    <source>
        <dbReference type="Proteomes" id="UP001162031"/>
    </source>
</evidence>
<reference evidence="1" key="1">
    <citation type="submission" date="2022-12" db="EMBL/GenBank/DDBJ databases">
        <authorList>
            <person name="Webb A."/>
        </authorList>
    </citation>
    <scope>NUCLEOTIDE SEQUENCE</scope>
    <source>
        <strain evidence="1">Hp1</strain>
    </source>
</reference>
<evidence type="ECO:0000313" key="1">
    <source>
        <dbReference type="EMBL" id="CAI5722818.1"/>
    </source>
</evidence>
<gene>
    <name evidence="1" type="ORF">HBR001_LOCUS2962</name>
</gene>
<dbReference type="Proteomes" id="UP001162031">
    <property type="component" value="Unassembled WGS sequence"/>
</dbReference>